<evidence type="ECO:0000313" key="2">
    <source>
        <dbReference type="EMBL" id="RPA87633.1"/>
    </source>
</evidence>
<accession>A0A3N4INA9</accession>
<dbReference type="AlphaFoldDB" id="A0A3N4INA9"/>
<proteinExistence type="predicted"/>
<feature type="compositionally biased region" description="Low complexity" evidence="1">
    <location>
        <begin position="1"/>
        <end position="17"/>
    </location>
</feature>
<evidence type="ECO:0000313" key="3">
    <source>
        <dbReference type="Proteomes" id="UP000275078"/>
    </source>
</evidence>
<feature type="region of interest" description="Disordered" evidence="1">
    <location>
        <begin position="1"/>
        <end position="78"/>
    </location>
</feature>
<feature type="compositionally biased region" description="Low complexity" evidence="1">
    <location>
        <begin position="122"/>
        <end position="141"/>
    </location>
</feature>
<name>A0A3N4INA9_ASCIM</name>
<gene>
    <name evidence="2" type="ORF">BJ508DRAFT_410392</name>
</gene>
<feature type="region of interest" description="Disordered" evidence="1">
    <location>
        <begin position="117"/>
        <end position="178"/>
    </location>
</feature>
<evidence type="ECO:0000256" key="1">
    <source>
        <dbReference type="SAM" id="MobiDB-lite"/>
    </source>
</evidence>
<dbReference type="Proteomes" id="UP000275078">
    <property type="component" value="Unassembled WGS sequence"/>
</dbReference>
<dbReference type="EMBL" id="ML119646">
    <property type="protein sequence ID" value="RPA87633.1"/>
    <property type="molecule type" value="Genomic_DNA"/>
</dbReference>
<organism evidence="2 3">
    <name type="scientific">Ascobolus immersus RN42</name>
    <dbReference type="NCBI Taxonomy" id="1160509"/>
    <lineage>
        <taxon>Eukaryota</taxon>
        <taxon>Fungi</taxon>
        <taxon>Dikarya</taxon>
        <taxon>Ascomycota</taxon>
        <taxon>Pezizomycotina</taxon>
        <taxon>Pezizomycetes</taxon>
        <taxon>Pezizales</taxon>
        <taxon>Ascobolaceae</taxon>
        <taxon>Ascobolus</taxon>
    </lineage>
</organism>
<feature type="compositionally biased region" description="Polar residues" evidence="1">
    <location>
        <begin position="24"/>
        <end position="45"/>
    </location>
</feature>
<reference evidence="2 3" key="1">
    <citation type="journal article" date="2018" name="Nat. Ecol. Evol.">
        <title>Pezizomycetes genomes reveal the molecular basis of ectomycorrhizal truffle lifestyle.</title>
        <authorList>
            <person name="Murat C."/>
            <person name="Payen T."/>
            <person name="Noel B."/>
            <person name="Kuo A."/>
            <person name="Morin E."/>
            <person name="Chen J."/>
            <person name="Kohler A."/>
            <person name="Krizsan K."/>
            <person name="Balestrini R."/>
            <person name="Da Silva C."/>
            <person name="Montanini B."/>
            <person name="Hainaut M."/>
            <person name="Levati E."/>
            <person name="Barry K.W."/>
            <person name="Belfiori B."/>
            <person name="Cichocki N."/>
            <person name="Clum A."/>
            <person name="Dockter R.B."/>
            <person name="Fauchery L."/>
            <person name="Guy J."/>
            <person name="Iotti M."/>
            <person name="Le Tacon F."/>
            <person name="Lindquist E.A."/>
            <person name="Lipzen A."/>
            <person name="Malagnac F."/>
            <person name="Mello A."/>
            <person name="Molinier V."/>
            <person name="Miyauchi S."/>
            <person name="Poulain J."/>
            <person name="Riccioni C."/>
            <person name="Rubini A."/>
            <person name="Sitrit Y."/>
            <person name="Splivallo R."/>
            <person name="Traeger S."/>
            <person name="Wang M."/>
            <person name="Zifcakova L."/>
            <person name="Wipf D."/>
            <person name="Zambonelli A."/>
            <person name="Paolocci F."/>
            <person name="Nowrousian M."/>
            <person name="Ottonello S."/>
            <person name="Baldrian P."/>
            <person name="Spatafora J.W."/>
            <person name="Henrissat B."/>
            <person name="Nagy L.G."/>
            <person name="Aury J.M."/>
            <person name="Wincker P."/>
            <person name="Grigoriev I.V."/>
            <person name="Bonfante P."/>
            <person name="Martin F.M."/>
        </authorList>
    </citation>
    <scope>NUCLEOTIDE SEQUENCE [LARGE SCALE GENOMIC DNA]</scope>
    <source>
        <strain evidence="2 3">RN42</strain>
    </source>
</reference>
<protein>
    <submittedName>
        <fullName evidence="2">Uncharacterized protein</fullName>
    </submittedName>
</protein>
<keyword evidence="3" id="KW-1185">Reference proteome</keyword>
<sequence>MDSSIASAPSAPAATALADHHVPNSESLSAELQAAPVTNSSSATKRSLEEDDTLEEPEPKRPALESVQGGVEAEIQPSAVDQVAEAVATEATSNEVIPNESTSIDATLVAAAQSEESAVDVTMAETTPAETTTTSTEATPAHDTQIEEDPIEANPTEAASPMPDLTDEDSDTEESPHHFLGLQQAPAITIPFVPPVILHAPPTYDPLVETRRLVTYNSNKYLFDPIHRTLAPLHITKVPSFLHKRIYTVKVRHNYDPDAAGLKPLQLCKTEDFKVLRTHFLGEQAARAYWTQQVRFARLANWQRKSDDFMDGYYERYKDDGENPRAEVELRRWMERMEEDMREGKVEEEVDPISGLPVAVVRLRPAPRSTKEYITVVSIERDTYDVVVKDDTNVGGHQVQVLSKMEISDLNMDRWDKWNAECGNRFTDKLARRRIWMEEFEQRRQNERAAAAAAAVAAESE</sequence>